<dbReference type="PROSITE" id="PS50987">
    <property type="entry name" value="HTH_ARSR_2"/>
    <property type="match status" value="1"/>
</dbReference>
<comment type="caution">
    <text evidence="5">The sequence shown here is derived from an EMBL/GenBank/DDBJ whole genome shotgun (WGS) entry which is preliminary data.</text>
</comment>
<dbReference type="Proteomes" id="UP000070080">
    <property type="component" value="Unassembled WGS sequence"/>
</dbReference>
<evidence type="ECO:0000256" key="2">
    <source>
        <dbReference type="ARBA" id="ARBA00023125"/>
    </source>
</evidence>
<keyword evidence="6" id="KW-1185">Reference proteome</keyword>
<keyword evidence="1" id="KW-0805">Transcription regulation</keyword>
<proteinExistence type="predicted"/>
<dbReference type="InterPro" id="IPR001845">
    <property type="entry name" value="HTH_ArsR_DNA-bd_dom"/>
</dbReference>
<gene>
    <name evidence="5" type="ORF">HMPREF1872_00516</name>
</gene>
<dbReference type="InterPro" id="IPR047796">
    <property type="entry name" value="SdpR-like_repress"/>
</dbReference>
<dbReference type="GO" id="GO:0003677">
    <property type="term" value="F:DNA binding"/>
    <property type="evidence" value="ECO:0007669"/>
    <property type="project" value="UniProtKB-KW"/>
</dbReference>
<organism evidence="5 6">
    <name type="scientific">Amygdalobacter nucleatus</name>
    <dbReference type="NCBI Taxonomy" id="3029274"/>
    <lineage>
        <taxon>Bacteria</taxon>
        <taxon>Bacillati</taxon>
        <taxon>Bacillota</taxon>
        <taxon>Clostridia</taxon>
        <taxon>Eubacteriales</taxon>
        <taxon>Oscillospiraceae</taxon>
        <taxon>Amygdalobacter</taxon>
    </lineage>
</organism>
<accession>A0A133YFS4</accession>
<dbReference type="GO" id="GO:0003700">
    <property type="term" value="F:DNA-binding transcription factor activity"/>
    <property type="evidence" value="ECO:0007669"/>
    <property type="project" value="InterPro"/>
</dbReference>
<dbReference type="Pfam" id="PF12840">
    <property type="entry name" value="HTH_20"/>
    <property type="match status" value="1"/>
</dbReference>
<evidence type="ECO:0000259" key="4">
    <source>
        <dbReference type="PROSITE" id="PS50987"/>
    </source>
</evidence>
<keyword evidence="3" id="KW-0804">Transcription</keyword>
<dbReference type="PRINTS" id="PR00778">
    <property type="entry name" value="HTHARSR"/>
</dbReference>
<dbReference type="SUPFAM" id="SSF46785">
    <property type="entry name" value="Winged helix' DNA-binding domain"/>
    <property type="match status" value="1"/>
</dbReference>
<reference evidence="6" key="1">
    <citation type="submission" date="2016-01" db="EMBL/GenBank/DDBJ databases">
        <authorList>
            <person name="Mitreva M."/>
            <person name="Pepin K.H."/>
            <person name="Mihindukulasuriya K.A."/>
            <person name="Fulton R."/>
            <person name="Fronick C."/>
            <person name="O'Laughlin M."/>
            <person name="Miner T."/>
            <person name="Herter B."/>
            <person name="Rosa B.A."/>
            <person name="Cordes M."/>
            <person name="Tomlinson C."/>
            <person name="Wollam A."/>
            <person name="Palsikar V.B."/>
            <person name="Mardis E.R."/>
            <person name="Wilson R.K."/>
        </authorList>
    </citation>
    <scope>NUCLEOTIDE SEQUENCE [LARGE SCALE GENOMIC DNA]</scope>
    <source>
        <strain evidence="6">KA00274</strain>
    </source>
</reference>
<evidence type="ECO:0000256" key="3">
    <source>
        <dbReference type="ARBA" id="ARBA00023163"/>
    </source>
</evidence>
<dbReference type="InterPro" id="IPR011991">
    <property type="entry name" value="ArsR-like_HTH"/>
</dbReference>
<sequence>MGFPNTFKALADPVRRDILLSLKQKSLTAGEIAEKYDLSNSTISYHLSLLKKAELVTERKYKNFIYYDINISVFEELIIWLSQFQGVENEE</sequence>
<name>A0A133YFS4_9FIRM</name>
<evidence type="ECO:0000313" key="6">
    <source>
        <dbReference type="Proteomes" id="UP000070080"/>
    </source>
</evidence>
<dbReference type="RefSeq" id="WP_036380154.1">
    <property type="nucleotide sequence ID" value="NZ_JARFNM010000001.1"/>
</dbReference>
<dbReference type="OrthoDB" id="9799175at2"/>
<protein>
    <submittedName>
        <fullName evidence="5">Transcriptional regulator, ArsR family</fullName>
    </submittedName>
</protein>
<dbReference type="Gene3D" id="1.10.10.10">
    <property type="entry name" value="Winged helix-like DNA-binding domain superfamily/Winged helix DNA-binding domain"/>
    <property type="match status" value="1"/>
</dbReference>
<dbReference type="CDD" id="cd00090">
    <property type="entry name" value="HTH_ARSR"/>
    <property type="match status" value="1"/>
</dbReference>
<dbReference type="InterPro" id="IPR036388">
    <property type="entry name" value="WH-like_DNA-bd_sf"/>
</dbReference>
<dbReference type="AlphaFoldDB" id="A0A133YFS4"/>
<dbReference type="PATRIC" id="fig|1497955.3.peg.496"/>
<dbReference type="NCBIfam" id="NF033788">
    <property type="entry name" value="HTH_metalloreg"/>
    <property type="match status" value="1"/>
</dbReference>
<dbReference type="STRING" id="1497955.HMPREF1872_00516"/>
<dbReference type="InterPro" id="IPR036390">
    <property type="entry name" value="WH_DNA-bd_sf"/>
</dbReference>
<evidence type="ECO:0000256" key="1">
    <source>
        <dbReference type="ARBA" id="ARBA00023015"/>
    </source>
</evidence>
<keyword evidence="2" id="KW-0238">DNA-binding</keyword>
<evidence type="ECO:0000313" key="5">
    <source>
        <dbReference type="EMBL" id="KXB42041.1"/>
    </source>
</evidence>
<feature type="domain" description="HTH arsR-type" evidence="4">
    <location>
        <begin position="1"/>
        <end position="88"/>
    </location>
</feature>
<dbReference type="SMART" id="SM00418">
    <property type="entry name" value="HTH_ARSR"/>
    <property type="match status" value="1"/>
</dbReference>
<dbReference type="PANTHER" id="PTHR33154:SF33">
    <property type="entry name" value="TRANSCRIPTIONAL REPRESSOR SDPR"/>
    <property type="match status" value="1"/>
</dbReference>
<dbReference type="PANTHER" id="PTHR33154">
    <property type="entry name" value="TRANSCRIPTIONAL REGULATOR, ARSR FAMILY"/>
    <property type="match status" value="1"/>
</dbReference>
<dbReference type="EMBL" id="LSCV01000008">
    <property type="protein sequence ID" value="KXB42041.1"/>
    <property type="molecule type" value="Genomic_DNA"/>
</dbReference>
<dbReference type="NCBIfam" id="NF033789">
    <property type="entry name" value="repress_SdpR"/>
    <property type="match status" value="1"/>
</dbReference>
<dbReference type="InterPro" id="IPR051081">
    <property type="entry name" value="HTH_MetalResp_TranReg"/>
</dbReference>